<gene>
    <name evidence="1" type="ordered locus">CV_3090</name>
</gene>
<dbReference type="EMBL" id="AE016825">
    <property type="protein sequence ID" value="AAQ64058.1"/>
    <property type="molecule type" value="Genomic_DNA"/>
</dbReference>
<keyword evidence="2" id="KW-1185">Reference proteome</keyword>
<protein>
    <submittedName>
        <fullName evidence="1">Uncharacterized protein</fullName>
    </submittedName>
</protein>
<sequence>MWQCSGVWASIAACRTASNWPPIRRMPALPGGWIRTSRCCRLSMLCCCLESHSMHRRWAPSRGKCCRVTSSCMRSSFSAMSPPTIVRLSCARWSSALARLSISGISISWAGAVGSLRLSVRSLSSYR</sequence>
<accession>Q7NPR8</accession>
<dbReference type="AlphaFoldDB" id="Q7NPR8"/>
<evidence type="ECO:0000313" key="1">
    <source>
        <dbReference type="EMBL" id="AAQ64058.1"/>
    </source>
</evidence>
<proteinExistence type="predicted"/>
<reference evidence="1 2" key="1">
    <citation type="journal article" date="2003" name="Proc. Natl. Acad. Sci. U.S.A.">
        <title>The complete genome sequence of Chromobacterium violaceum reveals remarkable and exploitable bacterial adaptability.</title>
        <authorList>
            <person name="Vasconcelos A.T.R."/>
            <person name="de Almeida D.F."/>
            <person name="Almeida F.C."/>
            <person name="de Almeida L.G.P."/>
            <person name="de Almeida R."/>
            <person name="Goncalves J.A.A."/>
            <person name="Andrade E.M."/>
            <person name="Antonio R.V."/>
            <person name="Araripe J."/>
            <person name="de Araujo M.F.F."/>
            <person name="Filho S.A."/>
            <person name="Azevedo V."/>
            <person name="Batista A.J."/>
            <person name="Bataus L.A.M."/>
            <person name="Batista J.S."/>
            <person name="Belo A."/>
            <person name="vander Berg C."/>
            <person name="Blamey J."/>
            <person name="Bogo M."/>
            <person name="Bonato S."/>
            <person name="Bordignon J."/>
            <person name="Brito C.A."/>
            <person name="Brocchi M."/>
            <person name="Burity H.A."/>
            <person name="Camargo A.A."/>
            <person name="Cardoso D.D.P."/>
            <person name="Carneiro N.P."/>
            <person name="Carraro D.M."/>
            <person name="Carvalho C.M.B."/>
            <person name="Cascardo J.C.M."/>
            <person name="Cavada B.S."/>
            <person name="Chueire L.M.O."/>
            <person name="Pasa T.B.C."/>
            <person name="Duran N."/>
            <person name="Fagundes N."/>
            <person name="Falcao C.L."/>
            <person name="Fantinatti F."/>
            <person name="Farias I.P."/>
            <person name="Felipe M.S.S."/>
            <person name="Ferrari L.P."/>
            <person name="Ferro J.A."/>
            <person name="Ferro M.I.T."/>
            <person name="Franco G.R."/>
            <person name="Freitas N.S.A."/>
            <person name="Furlan L.R."/>
            <person name="Gazzinelli R.T."/>
            <person name="Gomes E.A."/>
            <person name="Goncalves P.R."/>
            <person name="Grangeiro T.B."/>
            <person name="Grattapaglia D."/>
            <person name="Grisard E.C."/>
            <person name="Guimaraes C.T."/>
            <person name="Hanna E.S."/>
            <person name="Hungria M."/>
            <person name="Jardim S.N."/>
            <person name="Laurino J."/>
            <person name="Leoi L.C.T."/>
            <person name="Fassarella L."/>
            <person name="Lima A."/>
            <person name="Loureiro M.F."/>
            <person name="Lyra M.C.P."/>
            <person name="Macedo M."/>
            <person name="Madeira H.M.F."/>
            <person name="Manfio G.P."/>
            <person name="Maranhao A.Q."/>
            <person name="Martins W.S."/>
            <person name="di Mauro S.M.Z."/>
            <person name="de Medeiros S.R.B."/>
            <person name="Meissner R.D.V."/>
            <person name="Menck C.F.M."/>
            <person name="Moreira M.A.M."/>
            <person name="Nascimento F.F."/>
            <person name="Nicolas M.F."/>
            <person name="Oliveira J.G."/>
            <person name="Oliveira S.C."/>
            <person name="Paixao R.F.C."/>
            <person name="Parente J.A."/>
            <person name="Pedrosa F.O."/>
            <person name="Pena S.J.D."/>
            <person name="Perreira J.O."/>
            <person name="Perreira M."/>
            <person name="Pinto L.S.R.C."/>
            <person name="Pinto L.S."/>
            <person name="Porto J.I.R."/>
            <person name="Potrich D.P."/>
            <person name="Neto C.E.R."/>
            <person name="Reis A.M.M."/>
            <person name="Rigo L.U."/>
            <person name="Rondinelli E."/>
            <person name="dos Santos E.B.P."/>
            <person name="Santos F.R."/>
            <person name="Schneider M.P.C."/>
            <person name="Seuanez H.N."/>
            <person name="Silva A.M.R."/>
            <person name="da Silva A.L.C."/>
            <person name="Silva D.W."/>
            <person name="Silva R."/>
            <person name="Simoes I.C."/>
            <person name="Simon D."/>
            <person name="Soares C.M.A."/>
            <person name="Soares R.B.A."/>
            <person name="Souza E.M."/>
            <person name="Souza K.R.L."/>
            <person name="Souza R.C."/>
            <person name="Steffens M.B.R."/>
            <person name="Steindel M."/>
            <person name="Teixeira S.R."/>
            <person name="Urmenyi T."/>
            <person name="Vettore A."/>
            <person name="Wassem R."/>
            <person name="Zaha A."/>
            <person name="Simpson A.J.G."/>
        </authorList>
    </citation>
    <scope>NUCLEOTIDE SEQUENCE [LARGE SCALE GENOMIC DNA]</scope>
    <source>
        <strain evidence="2">ATCC 12472 / DSM 30191 / JCM 1249 / NBRC 12614 / NCIMB 9131 / NCTC 9757</strain>
    </source>
</reference>
<organism evidence="1 2">
    <name type="scientific">Chromobacterium violaceum (strain ATCC 12472 / DSM 30191 / JCM 1249 / CCUG 213 / NBRC 12614 / NCIMB 9131 / NCTC 9757 / MK)</name>
    <dbReference type="NCBI Taxonomy" id="243365"/>
    <lineage>
        <taxon>Bacteria</taxon>
        <taxon>Pseudomonadati</taxon>
        <taxon>Pseudomonadota</taxon>
        <taxon>Betaproteobacteria</taxon>
        <taxon>Neisseriales</taxon>
        <taxon>Chromobacteriaceae</taxon>
        <taxon>Chromobacterium</taxon>
    </lineage>
</organism>
<name>Q7NPR8_CHRVO</name>
<dbReference type="HOGENOM" id="CLU_1966648_0_0_4"/>
<dbReference type="KEGG" id="cvi:CV_3090"/>
<evidence type="ECO:0000313" key="2">
    <source>
        <dbReference type="Proteomes" id="UP000001424"/>
    </source>
</evidence>
<dbReference type="Proteomes" id="UP000001424">
    <property type="component" value="Chromosome"/>
</dbReference>